<dbReference type="InterPro" id="IPR008259">
    <property type="entry name" value="FMN_hydac_DH_AS"/>
</dbReference>
<evidence type="ECO:0000313" key="9">
    <source>
        <dbReference type="Proteomes" id="UP000332933"/>
    </source>
</evidence>
<dbReference type="PIRSF" id="PIRSF000138">
    <property type="entry name" value="Al-hdrx_acd_dh"/>
    <property type="match status" value="1"/>
</dbReference>
<evidence type="ECO:0000256" key="3">
    <source>
        <dbReference type="ARBA" id="ARBA00024042"/>
    </source>
</evidence>
<keyword evidence="9" id="KW-1185">Reference proteome</keyword>
<keyword evidence="5" id="KW-0288">FMN</keyword>
<dbReference type="Pfam" id="PF01070">
    <property type="entry name" value="FMN_dh"/>
    <property type="match status" value="1"/>
</dbReference>
<dbReference type="CDD" id="cd02809">
    <property type="entry name" value="alpha_hydroxyacid_oxid_FMN"/>
    <property type="match status" value="1"/>
</dbReference>
<dbReference type="InterPro" id="IPR012133">
    <property type="entry name" value="Alpha-hydoxy_acid_DH_FMN"/>
</dbReference>
<accession>A0A485L358</accession>
<dbReference type="PROSITE" id="PS51349">
    <property type="entry name" value="FMN_HYDROXY_ACID_DH_2"/>
    <property type="match status" value="1"/>
</dbReference>
<feature type="binding site" evidence="5">
    <location>
        <position position="137"/>
    </location>
    <ligand>
        <name>FMN</name>
        <dbReference type="ChEBI" id="CHEBI:58210"/>
    </ligand>
</feature>
<dbReference type="InterPro" id="IPR037396">
    <property type="entry name" value="FMN_HAD"/>
</dbReference>
<feature type="binding site" evidence="5">
    <location>
        <position position="270"/>
    </location>
    <ligand>
        <name>FMN</name>
        <dbReference type="ChEBI" id="CHEBI:58210"/>
    </ligand>
</feature>
<feature type="binding site" evidence="5">
    <location>
        <position position="272"/>
    </location>
    <ligand>
        <name>glyoxylate</name>
        <dbReference type="ChEBI" id="CHEBI:36655"/>
    </ligand>
</feature>
<feature type="binding site" evidence="5">
    <location>
        <begin position="303"/>
        <end position="307"/>
    </location>
    <ligand>
        <name>FMN</name>
        <dbReference type="ChEBI" id="CHEBI:58210"/>
    </ligand>
</feature>
<gene>
    <name evidence="8" type="primary">Aste57867_15450</name>
    <name evidence="7" type="ORF">As57867_015394</name>
    <name evidence="8" type="ORF">ASTE57867_15450</name>
</gene>
<name>A0A485L358_9STRA</name>
<dbReference type="EMBL" id="CAADRA010005700">
    <property type="protein sequence ID" value="VFT92252.1"/>
    <property type="molecule type" value="Genomic_DNA"/>
</dbReference>
<feature type="binding site" evidence="5">
    <location>
        <position position="181"/>
    </location>
    <ligand>
        <name>glyoxylate</name>
        <dbReference type="ChEBI" id="CHEBI:36655"/>
    </ligand>
</feature>
<dbReference type="GO" id="GO:0010181">
    <property type="term" value="F:FMN binding"/>
    <property type="evidence" value="ECO:0007669"/>
    <property type="project" value="InterPro"/>
</dbReference>
<evidence type="ECO:0000256" key="2">
    <source>
        <dbReference type="ARBA" id="ARBA00023002"/>
    </source>
</evidence>
<reference evidence="7" key="2">
    <citation type="submission" date="2019-06" db="EMBL/GenBank/DDBJ databases">
        <title>Genomics analysis of Aphanomyces spp. identifies a new class of oomycete effector associated with host adaptation.</title>
        <authorList>
            <person name="Gaulin E."/>
        </authorList>
    </citation>
    <scope>NUCLEOTIDE SEQUENCE</scope>
    <source>
        <strain evidence="7">CBS 578.67</strain>
    </source>
</reference>
<evidence type="ECO:0000313" key="8">
    <source>
        <dbReference type="EMBL" id="VFT92252.1"/>
    </source>
</evidence>
<feature type="active site" description="Proton acceptor" evidence="4">
    <location>
        <position position="272"/>
    </location>
</feature>
<dbReference type="PANTHER" id="PTHR10578">
    <property type="entry name" value="S -2-HYDROXY-ACID OXIDASE-RELATED"/>
    <property type="match status" value="1"/>
</dbReference>
<feature type="binding site" evidence="5">
    <location>
        <position position="139"/>
    </location>
    <ligand>
        <name>glyoxylate</name>
        <dbReference type="ChEBI" id="CHEBI:36655"/>
    </ligand>
</feature>
<feature type="binding site" evidence="5">
    <location>
        <begin position="86"/>
        <end position="88"/>
    </location>
    <ligand>
        <name>FMN</name>
        <dbReference type="ChEBI" id="CHEBI:58210"/>
    </ligand>
</feature>
<dbReference type="GO" id="GO:0016491">
    <property type="term" value="F:oxidoreductase activity"/>
    <property type="evidence" value="ECO:0007669"/>
    <property type="project" value="UniProtKB-KW"/>
</dbReference>
<comment type="cofactor">
    <cofactor evidence="1">
        <name>FMN</name>
        <dbReference type="ChEBI" id="CHEBI:58210"/>
    </cofactor>
</comment>
<sequence length="384" mass="41301">MTKLVPGVDGTPLSVDEFEAHAKEYLPKAALDYYVSGADDMISLKENRLAFQRLKLMPRVLRDVSHIDTSTTVLGQRIKTPVCIAPTAMQRMAHPDGELASTRAASAAGACYILSTISTTSLEDVAAANGAGLRWYQLYIFKASRLSFPDRELTRDLVVRAEAAGYKALVLTVDTPILGNRQADLRNGFRLPAYVTHLHMANFAGGRHATGINEVGLSGYAKELFDTNLTWQDVAWLKSITKLPIVVKGVLTPEDAIQACDVGCAGILVSNHGARQLDTVPATIEALPAIVAAVKGRAEVYLDGGVRRGTDVFKALALGARCVFVGRPVLWGLTHSGEAGVSEVLRILTGELAHAMMFSATTAIPAITPAYVKHEAYFRKASNL</sequence>
<dbReference type="SUPFAM" id="SSF51395">
    <property type="entry name" value="FMN-linked oxidoreductases"/>
    <property type="match status" value="1"/>
</dbReference>
<organism evidence="8 9">
    <name type="scientific">Aphanomyces stellatus</name>
    <dbReference type="NCBI Taxonomy" id="120398"/>
    <lineage>
        <taxon>Eukaryota</taxon>
        <taxon>Sar</taxon>
        <taxon>Stramenopiles</taxon>
        <taxon>Oomycota</taxon>
        <taxon>Saprolegniomycetes</taxon>
        <taxon>Saprolegniales</taxon>
        <taxon>Verrucalvaceae</taxon>
        <taxon>Aphanomyces</taxon>
    </lineage>
</organism>
<reference evidence="8 9" key="1">
    <citation type="submission" date="2019-03" db="EMBL/GenBank/DDBJ databases">
        <authorList>
            <person name="Gaulin E."/>
            <person name="Dumas B."/>
        </authorList>
    </citation>
    <scope>NUCLEOTIDE SEQUENCE [LARGE SCALE GENOMIC DNA]</scope>
    <source>
        <strain evidence="8">CBS 568.67</strain>
    </source>
</reference>
<evidence type="ECO:0000256" key="4">
    <source>
        <dbReference type="PIRSR" id="PIRSR000138-1"/>
    </source>
</evidence>
<evidence type="ECO:0000313" key="7">
    <source>
        <dbReference type="EMBL" id="KAF0693585.1"/>
    </source>
</evidence>
<evidence type="ECO:0000256" key="1">
    <source>
        <dbReference type="ARBA" id="ARBA00001917"/>
    </source>
</evidence>
<dbReference type="FunFam" id="3.20.20.70:FF:000056">
    <property type="entry name" value="hydroxyacid oxidase 2"/>
    <property type="match status" value="1"/>
</dbReference>
<dbReference type="Gene3D" id="3.20.20.70">
    <property type="entry name" value="Aldolase class I"/>
    <property type="match status" value="1"/>
</dbReference>
<dbReference type="EMBL" id="VJMH01005679">
    <property type="protein sequence ID" value="KAF0693585.1"/>
    <property type="molecule type" value="Genomic_DNA"/>
</dbReference>
<dbReference type="Proteomes" id="UP000332933">
    <property type="component" value="Unassembled WGS sequence"/>
</dbReference>
<dbReference type="InterPro" id="IPR013785">
    <property type="entry name" value="Aldolase_TIM"/>
</dbReference>
<feature type="domain" description="FMN hydroxy acid dehydrogenase" evidence="6">
    <location>
        <begin position="7"/>
        <end position="377"/>
    </location>
</feature>
<dbReference type="GO" id="GO:0005737">
    <property type="term" value="C:cytoplasm"/>
    <property type="evidence" value="ECO:0007669"/>
    <property type="project" value="UniProtKB-ARBA"/>
</dbReference>
<evidence type="ECO:0000259" key="6">
    <source>
        <dbReference type="PROSITE" id="PS51349"/>
    </source>
</evidence>
<dbReference type="AlphaFoldDB" id="A0A485L358"/>
<feature type="binding site" evidence="5">
    <location>
        <position position="172"/>
    </location>
    <ligand>
        <name>FMN</name>
        <dbReference type="ChEBI" id="CHEBI:58210"/>
    </ligand>
</feature>
<feature type="binding site" evidence="5">
    <location>
        <begin position="326"/>
        <end position="327"/>
    </location>
    <ligand>
        <name>FMN</name>
        <dbReference type="ChEBI" id="CHEBI:58210"/>
    </ligand>
</feature>
<dbReference type="PANTHER" id="PTHR10578:SF149">
    <property type="entry name" value="2-HYDROXYACID OXIDASE 2"/>
    <property type="match status" value="1"/>
</dbReference>
<dbReference type="InterPro" id="IPR000262">
    <property type="entry name" value="FMN-dep_DH"/>
</dbReference>
<feature type="binding site" evidence="5">
    <location>
        <position position="248"/>
    </location>
    <ligand>
        <name>FMN</name>
        <dbReference type="ChEBI" id="CHEBI:58210"/>
    </ligand>
</feature>
<feature type="binding site" evidence="5">
    <location>
        <position position="275"/>
    </location>
    <ligand>
        <name>glyoxylate</name>
        <dbReference type="ChEBI" id="CHEBI:36655"/>
    </ligand>
</feature>
<feature type="binding site" evidence="5">
    <location>
        <position position="33"/>
    </location>
    <ligand>
        <name>glyoxylate</name>
        <dbReference type="ChEBI" id="CHEBI:36655"/>
    </ligand>
</feature>
<keyword evidence="5" id="KW-0285">Flavoprotein</keyword>
<proteinExistence type="inferred from homology"/>
<feature type="binding site" evidence="5">
    <location>
        <position position="115"/>
    </location>
    <ligand>
        <name>FMN</name>
        <dbReference type="ChEBI" id="CHEBI:58210"/>
    </ligand>
</feature>
<comment type="similarity">
    <text evidence="3">Belongs to the FMN-dependent alpha-hydroxy acid dehydrogenase family.</text>
</comment>
<protein>
    <submittedName>
        <fullName evidence="8">Aste57867_15450 protein</fullName>
    </submittedName>
</protein>
<dbReference type="PROSITE" id="PS00557">
    <property type="entry name" value="FMN_HYDROXY_ACID_DH_1"/>
    <property type="match status" value="1"/>
</dbReference>
<dbReference type="OrthoDB" id="25826at2759"/>
<evidence type="ECO:0000256" key="5">
    <source>
        <dbReference type="PIRSR" id="PIRSR000138-2"/>
    </source>
</evidence>
<keyword evidence="2" id="KW-0560">Oxidoreductase</keyword>